<evidence type="ECO:0000313" key="4">
    <source>
        <dbReference type="EMBL" id="MFC6824091.1"/>
    </source>
</evidence>
<evidence type="ECO:0000313" key="5">
    <source>
        <dbReference type="Proteomes" id="UP001596408"/>
    </source>
</evidence>
<dbReference type="RefSeq" id="WP_379692688.1">
    <property type="nucleotide sequence ID" value="NZ_JBHSXH010000009.1"/>
</dbReference>
<dbReference type="InterPro" id="IPR020904">
    <property type="entry name" value="Sc_DH/Rdtase_CS"/>
</dbReference>
<organism evidence="4 5">
    <name type="scientific">Halopelagius fulvigenes</name>
    <dbReference type="NCBI Taxonomy" id="1198324"/>
    <lineage>
        <taxon>Archaea</taxon>
        <taxon>Methanobacteriati</taxon>
        <taxon>Methanobacteriota</taxon>
        <taxon>Stenosarchaea group</taxon>
        <taxon>Halobacteria</taxon>
        <taxon>Halobacteriales</taxon>
        <taxon>Haloferacaceae</taxon>
    </lineage>
</organism>
<dbReference type="Gene3D" id="3.40.50.720">
    <property type="entry name" value="NAD(P)-binding Rossmann-like Domain"/>
    <property type="match status" value="1"/>
</dbReference>
<dbReference type="PROSITE" id="PS00061">
    <property type="entry name" value="ADH_SHORT"/>
    <property type="match status" value="1"/>
</dbReference>
<accession>A0ABD5TWA1</accession>
<comment type="caution">
    <text evidence="4">The sequence shown here is derived from an EMBL/GenBank/DDBJ whole genome shotgun (WGS) entry which is preliminary data.</text>
</comment>
<comment type="similarity">
    <text evidence="1 3">Belongs to the short-chain dehydrogenases/reductases (SDR) family.</text>
</comment>
<keyword evidence="5" id="KW-1185">Reference proteome</keyword>
<dbReference type="InterPro" id="IPR036291">
    <property type="entry name" value="NAD(P)-bd_dom_sf"/>
</dbReference>
<proteinExistence type="inferred from homology"/>
<protein>
    <submittedName>
        <fullName evidence="4">SDR family NAD(P)-dependent oxidoreductase</fullName>
    </submittedName>
</protein>
<evidence type="ECO:0000256" key="3">
    <source>
        <dbReference type="RuleBase" id="RU000363"/>
    </source>
</evidence>
<evidence type="ECO:0000256" key="1">
    <source>
        <dbReference type="ARBA" id="ARBA00006484"/>
    </source>
</evidence>
<dbReference type="PRINTS" id="PR00080">
    <property type="entry name" value="SDRFAMILY"/>
</dbReference>
<dbReference type="PANTHER" id="PTHR43391:SF82">
    <property type="entry name" value="OXIDOREDUCTASE SADH-RELATED"/>
    <property type="match status" value="1"/>
</dbReference>
<name>A0ABD5TWA1_9EURY</name>
<sequence length="278" mass="30001">MVYQRVVVTGGASGIGRATVRRLRALGHDVVVLDADESALGRLPEAVETHVCDVTDEERVREVAEAVTDGGPVDSLLTCAGYYELGAVEDAPGGAVERQFRVNVFGTLFVARAFLPALRESGGRLVTVASVLGRVTLPFHGVYGATKHGVEALSDALRVELAPHGVSVAVVEPGAVRTGFNERAKEALWAYEGEETPYADDYRRVRESFDPGGTTPERVAETVVEAIQADDPKARYPVTWQARLLPVLRAVLPTAWFDALVRARVESSGPIETLRNLR</sequence>
<dbReference type="EMBL" id="JBHSXH010000009">
    <property type="protein sequence ID" value="MFC6824091.1"/>
    <property type="molecule type" value="Genomic_DNA"/>
</dbReference>
<dbReference type="AlphaFoldDB" id="A0ABD5TWA1"/>
<dbReference type="Proteomes" id="UP001596408">
    <property type="component" value="Unassembled WGS sequence"/>
</dbReference>
<gene>
    <name evidence="4" type="ORF">ACFQEV_03650</name>
</gene>
<evidence type="ECO:0000256" key="2">
    <source>
        <dbReference type="ARBA" id="ARBA00023002"/>
    </source>
</evidence>
<dbReference type="InterPro" id="IPR002347">
    <property type="entry name" value="SDR_fam"/>
</dbReference>
<dbReference type="PANTHER" id="PTHR43391">
    <property type="entry name" value="RETINOL DEHYDROGENASE-RELATED"/>
    <property type="match status" value="1"/>
</dbReference>
<dbReference type="SUPFAM" id="SSF51735">
    <property type="entry name" value="NAD(P)-binding Rossmann-fold domains"/>
    <property type="match status" value="1"/>
</dbReference>
<dbReference type="PRINTS" id="PR00081">
    <property type="entry name" value="GDHRDH"/>
</dbReference>
<keyword evidence="2" id="KW-0560">Oxidoreductase</keyword>
<reference evidence="4 5" key="1">
    <citation type="journal article" date="2019" name="Int. J. Syst. Evol. Microbiol.">
        <title>The Global Catalogue of Microorganisms (GCM) 10K type strain sequencing project: providing services to taxonomists for standard genome sequencing and annotation.</title>
        <authorList>
            <consortium name="The Broad Institute Genomics Platform"/>
            <consortium name="The Broad Institute Genome Sequencing Center for Infectious Disease"/>
            <person name="Wu L."/>
            <person name="Ma J."/>
        </authorList>
    </citation>
    <scope>NUCLEOTIDE SEQUENCE [LARGE SCALE GENOMIC DNA]</scope>
    <source>
        <strain evidence="4 5">YIM 94188</strain>
    </source>
</reference>
<dbReference type="Pfam" id="PF00106">
    <property type="entry name" value="adh_short"/>
    <property type="match status" value="1"/>
</dbReference>
<dbReference type="GO" id="GO:0016491">
    <property type="term" value="F:oxidoreductase activity"/>
    <property type="evidence" value="ECO:0007669"/>
    <property type="project" value="UniProtKB-KW"/>
</dbReference>